<dbReference type="RefSeq" id="WP_267493362.1">
    <property type="nucleotide sequence ID" value="NZ_CP179918.1"/>
</dbReference>
<dbReference type="EMBL" id="LN887562">
    <property type="protein sequence ID" value="CUR40693.1"/>
    <property type="molecule type" value="Genomic_DNA"/>
</dbReference>
<protein>
    <submittedName>
        <fullName evidence="1">Uncharacterized protein</fullName>
    </submittedName>
</protein>
<evidence type="ECO:0000313" key="1">
    <source>
        <dbReference type="EMBL" id="CUR39562.1"/>
    </source>
</evidence>
<name>A0A0U5F541_LIMRT</name>
<sequence>MTDILLPYFALQFSRNPVATMAKLRYSSRERETKNVSRKET</sequence>
<dbReference type="EMBL" id="LN887457">
    <property type="protein sequence ID" value="CUR39562.1"/>
    <property type="molecule type" value="Genomic_DNA"/>
</dbReference>
<proteinExistence type="predicted"/>
<organism evidence="1">
    <name type="scientific">Limosilactobacillus reuteri</name>
    <name type="common">Lactobacillus reuteri</name>
    <dbReference type="NCBI Taxonomy" id="1598"/>
    <lineage>
        <taxon>Bacteria</taxon>
        <taxon>Bacillati</taxon>
        <taxon>Bacillota</taxon>
        <taxon>Bacilli</taxon>
        <taxon>Lactobacillales</taxon>
        <taxon>Lactobacillaceae</taxon>
        <taxon>Limosilactobacillus</taxon>
    </lineage>
</organism>
<accession>A0A0U5F541</accession>
<evidence type="ECO:0000313" key="3">
    <source>
        <dbReference type="Proteomes" id="UP000235484"/>
    </source>
</evidence>
<dbReference type="Proteomes" id="UP000235484">
    <property type="component" value="Unassembled WGS sequence"/>
</dbReference>
<gene>
    <name evidence="2" type="ORF">LRLP16767_LR202_00752</name>
    <name evidence="1" type="ORF">LRLP16767_LR3C6_01529</name>
</gene>
<dbReference type="AlphaFoldDB" id="A0A0U5F541"/>
<reference evidence="3" key="2">
    <citation type="submission" date="2015-10" db="EMBL/GenBank/DDBJ databases">
        <authorList>
            <person name="Crossman L.C."/>
        </authorList>
    </citation>
    <scope>NUCLEOTIDE SEQUENCE [LARGE SCALE GENOMIC DNA]</scope>
    <source>
        <strain evidence="3">20-2</strain>
    </source>
</reference>
<evidence type="ECO:0000313" key="2">
    <source>
        <dbReference type="EMBL" id="CUR40693.1"/>
    </source>
</evidence>
<reference evidence="1" key="1">
    <citation type="submission" date="2015-10" db="EMBL/GenBank/DDBJ databases">
        <authorList>
            <person name="Gilbert D.G."/>
        </authorList>
    </citation>
    <scope>NUCLEOTIDE SEQUENCE</scope>
    <source>
        <strain evidence="2">20-2</strain>
        <strain evidence="1">3c6</strain>
    </source>
</reference>